<accession>U9SQ42</accession>
<dbReference type="AlphaFoldDB" id="U9SQ42"/>
<evidence type="ECO:0000256" key="1">
    <source>
        <dbReference type="SAM" id="MobiDB-lite"/>
    </source>
</evidence>
<feature type="region of interest" description="Disordered" evidence="1">
    <location>
        <begin position="1"/>
        <end position="33"/>
    </location>
</feature>
<protein>
    <submittedName>
        <fullName evidence="2">Uncharacterized protein</fullName>
    </submittedName>
</protein>
<dbReference type="VEuPathDB" id="FungiDB:RhiirFUN_006212"/>
<dbReference type="EMBL" id="KI299070">
    <property type="protein sequence ID" value="ERZ98073.1"/>
    <property type="molecule type" value="Genomic_DNA"/>
</dbReference>
<proteinExistence type="predicted"/>
<sequence length="193" mass="22806">MYNNDNNNNTTQYHENQASIKSCRLSRSDEQQRTPETAVMMTITSRVIYPGHVKLWKLKNLLVFFQAKKEKFSDPYMKKIKRITLGALIDYFICKWNKKVENLKFMYLVSNLLPYLVKKSYKIQMDELIPKLNYVEIPEVEFKSRKFSPANSTHKLSSTILTHNKFSSTREIFGVMNFLLSITNIPCTLYTWH</sequence>
<organism evidence="2">
    <name type="scientific">Rhizophagus irregularis (strain DAOM 181602 / DAOM 197198 / MUCL 43194)</name>
    <name type="common">Arbuscular mycorrhizal fungus</name>
    <name type="synonym">Glomus intraradices</name>
    <dbReference type="NCBI Taxonomy" id="747089"/>
    <lineage>
        <taxon>Eukaryota</taxon>
        <taxon>Fungi</taxon>
        <taxon>Fungi incertae sedis</taxon>
        <taxon>Mucoromycota</taxon>
        <taxon>Glomeromycotina</taxon>
        <taxon>Glomeromycetes</taxon>
        <taxon>Glomerales</taxon>
        <taxon>Glomeraceae</taxon>
        <taxon>Rhizophagus</taxon>
    </lineage>
</organism>
<feature type="compositionally biased region" description="Polar residues" evidence="1">
    <location>
        <begin position="10"/>
        <end position="20"/>
    </location>
</feature>
<dbReference type="HOGENOM" id="CLU_1409481_0_0_1"/>
<gene>
    <name evidence="2" type="ORF">GLOINDRAFT_329889</name>
</gene>
<evidence type="ECO:0000313" key="2">
    <source>
        <dbReference type="EMBL" id="ERZ98073.1"/>
    </source>
</evidence>
<reference evidence="2" key="1">
    <citation type="submission" date="2013-07" db="EMBL/GenBank/DDBJ databases">
        <title>The genome of an arbuscular mycorrhizal fungus provides insights into the evolution of the oldest plant symbiosis.</title>
        <authorList>
            <consortium name="DOE Joint Genome Institute"/>
            <person name="Tisserant E."/>
            <person name="Malbreil M."/>
            <person name="Kuo A."/>
            <person name="Kohler A."/>
            <person name="Symeonidi A."/>
            <person name="Balestrini R."/>
            <person name="Charron P."/>
            <person name="Duensing N."/>
            <person name="Frei-dit-Frey N."/>
            <person name="Gianinazzi-Pearson V."/>
            <person name="Gilbert B."/>
            <person name="Handa Y."/>
            <person name="Hijri M."/>
            <person name="Kaul R."/>
            <person name="Kawaguchi M."/>
            <person name="Krajinski F."/>
            <person name="Lammers P."/>
            <person name="Lapierre D."/>
            <person name="Masclaux F.G."/>
            <person name="Murat C."/>
            <person name="Morin E."/>
            <person name="Ndikumana S."/>
            <person name="Pagni M."/>
            <person name="Petitpierre D."/>
            <person name="Requena N."/>
            <person name="Rosikiewicz P."/>
            <person name="Riley R."/>
            <person name="Saito K."/>
            <person name="San Clemente H."/>
            <person name="Shapiro H."/>
            <person name="van Tuinen D."/>
            <person name="Becard G."/>
            <person name="Bonfante P."/>
            <person name="Paszkowski U."/>
            <person name="Shachar-Hill Y."/>
            <person name="Young J.P."/>
            <person name="Sanders I.R."/>
            <person name="Henrissat B."/>
            <person name="Rensing S.A."/>
            <person name="Grigoriev I.V."/>
            <person name="Corradi N."/>
            <person name="Roux C."/>
            <person name="Martin F."/>
        </authorList>
    </citation>
    <scope>NUCLEOTIDE SEQUENCE</scope>
    <source>
        <strain evidence="2">DAOM 197198</strain>
    </source>
</reference>
<name>U9SQ42_RHIID</name>